<comment type="caution">
    <text evidence="2">The sequence shown here is derived from an EMBL/GenBank/DDBJ whole genome shotgun (WGS) entry which is preliminary data.</text>
</comment>
<name>A0AAU9MQ45_9ASTR</name>
<protein>
    <submittedName>
        <fullName evidence="2">Uncharacterized protein</fullName>
    </submittedName>
</protein>
<evidence type="ECO:0000313" key="2">
    <source>
        <dbReference type="EMBL" id="CAH1426334.1"/>
    </source>
</evidence>
<keyword evidence="1" id="KW-0472">Membrane</keyword>
<accession>A0AAU9MQ45</accession>
<dbReference type="AlphaFoldDB" id="A0AAU9MQ45"/>
<keyword evidence="3" id="KW-1185">Reference proteome</keyword>
<proteinExistence type="predicted"/>
<dbReference type="Proteomes" id="UP001157418">
    <property type="component" value="Unassembled WGS sequence"/>
</dbReference>
<evidence type="ECO:0000256" key="1">
    <source>
        <dbReference type="SAM" id="Phobius"/>
    </source>
</evidence>
<dbReference type="EMBL" id="CAKMRJ010002223">
    <property type="protein sequence ID" value="CAH1426334.1"/>
    <property type="molecule type" value="Genomic_DNA"/>
</dbReference>
<keyword evidence="1" id="KW-1133">Transmembrane helix</keyword>
<reference evidence="2 3" key="1">
    <citation type="submission" date="2022-01" db="EMBL/GenBank/DDBJ databases">
        <authorList>
            <person name="Xiong W."/>
            <person name="Schranz E."/>
        </authorList>
    </citation>
    <scope>NUCLEOTIDE SEQUENCE [LARGE SCALE GENOMIC DNA]</scope>
</reference>
<feature type="transmembrane region" description="Helical" evidence="1">
    <location>
        <begin position="12"/>
        <end position="33"/>
    </location>
</feature>
<keyword evidence="1" id="KW-0812">Transmembrane</keyword>
<evidence type="ECO:0000313" key="3">
    <source>
        <dbReference type="Proteomes" id="UP001157418"/>
    </source>
</evidence>
<organism evidence="2 3">
    <name type="scientific">Lactuca virosa</name>
    <dbReference type="NCBI Taxonomy" id="75947"/>
    <lineage>
        <taxon>Eukaryota</taxon>
        <taxon>Viridiplantae</taxon>
        <taxon>Streptophyta</taxon>
        <taxon>Embryophyta</taxon>
        <taxon>Tracheophyta</taxon>
        <taxon>Spermatophyta</taxon>
        <taxon>Magnoliopsida</taxon>
        <taxon>eudicotyledons</taxon>
        <taxon>Gunneridae</taxon>
        <taxon>Pentapetalae</taxon>
        <taxon>asterids</taxon>
        <taxon>campanulids</taxon>
        <taxon>Asterales</taxon>
        <taxon>Asteraceae</taxon>
        <taxon>Cichorioideae</taxon>
        <taxon>Cichorieae</taxon>
        <taxon>Lactucinae</taxon>
        <taxon>Lactuca</taxon>
    </lineage>
</organism>
<sequence>MKPWLCPSKNQYNGPIVRLMLLPLYGFWNYLLFTISHREQHRSFLKACFVKATSTGRIQYTGHRLISRSRMKTGGLQMNSALKDARWIVDRMKRRNVEKLPPKLASGK</sequence>
<gene>
    <name evidence="2" type="ORF">LVIROSA_LOCUS13421</name>
</gene>